<evidence type="ECO:0000256" key="14">
    <source>
        <dbReference type="PIRSR" id="PIRSR002811-1"/>
    </source>
</evidence>
<keyword evidence="6 12" id="KW-0479">Metal-binding</keyword>
<dbReference type="Gene3D" id="3.40.1360.10">
    <property type="match status" value="1"/>
</dbReference>
<name>A0A0C1ZHD9_9BACT</name>
<dbReference type="InterPro" id="IPR050219">
    <property type="entry name" value="DnaG_primase"/>
</dbReference>
<comment type="caution">
    <text evidence="17">The sequence shown here is derived from an EMBL/GenBank/DDBJ whole genome shotgun (WGS) entry which is preliminary data.</text>
</comment>
<evidence type="ECO:0000256" key="9">
    <source>
        <dbReference type="ARBA" id="ARBA00022842"/>
    </source>
</evidence>
<comment type="similarity">
    <text evidence="12 13">Belongs to the DnaG primase family.</text>
</comment>
<keyword evidence="1 12" id="KW-0240">DNA-directed RNA polymerase</keyword>
<dbReference type="SUPFAM" id="SSF56731">
    <property type="entry name" value="DNA primase core"/>
    <property type="match status" value="1"/>
</dbReference>
<dbReference type="AlphaFoldDB" id="A0A0C1ZHD9"/>
<dbReference type="InterPro" id="IPR019475">
    <property type="entry name" value="DNA_primase_DnaB-bd"/>
</dbReference>
<organism evidence="17 18">
    <name type="scientific">Enhygromyxa salina</name>
    <dbReference type="NCBI Taxonomy" id="215803"/>
    <lineage>
        <taxon>Bacteria</taxon>
        <taxon>Pseudomonadati</taxon>
        <taxon>Myxococcota</taxon>
        <taxon>Polyangia</taxon>
        <taxon>Nannocystales</taxon>
        <taxon>Nannocystaceae</taxon>
        <taxon>Enhygromyxa</taxon>
    </lineage>
</organism>
<keyword evidence="7 12" id="KW-0863">Zinc-finger</keyword>
<evidence type="ECO:0000256" key="11">
    <source>
        <dbReference type="ARBA" id="ARBA00023163"/>
    </source>
</evidence>
<comment type="subunit">
    <text evidence="12">Monomer. Interacts with DnaB.</text>
</comment>
<evidence type="ECO:0000256" key="5">
    <source>
        <dbReference type="ARBA" id="ARBA00022705"/>
    </source>
</evidence>
<dbReference type="GO" id="GO:1990077">
    <property type="term" value="C:primosome complex"/>
    <property type="evidence" value="ECO:0007669"/>
    <property type="project" value="UniProtKB-KW"/>
</dbReference>
<dbReference type="InterPro" id="IPR013264">
    <property type="entry name" value="DNAG_N"/>
</dbReference>
<keyword evidence="4 12" id="KW-0548">Nucleotidyltransferase</keyword>
<dbReference type="GO" id="GO:0003899">
    <property type="term" value="F:DNA-directed RNA polymerase activity"/>
    <property type="evidence" value="ECO:0007669"/>
    <property type="project" value="UniProtKB-UniRule"/>
</dbReference>
<feature type="domain" description="Toprim" evidence="16">
    <location>
        <begin position="274"/>
        <end position="355"/>
    </location>
</feature>
<feature type="region of interest" description="Disordered" evidence="15">
    <location>
        <begin position="440"/>
        <end position="474"/>
    </location>
</feature>
<dbReference type="InterPro" id="IPR034151">
    <property type="entry name" value="TOPRIM_DnaG_bac"/>
</dbReference>
<dbReference type="HAMAP" id="MF_00974">
    <property type="entry name" value="DNA_primase_DnaG"/>
    <property type="match status" value="1"/>
</dbReference>
<dbReference type="Gene3D" id="3.90.980.10">
    <property type="entry name" value="DNA primase, catalytic core, N-terminal domain"/>
    <property type="match status" value="1"/>
</dbReference>
<dbReference type="GO" id="GO:0006269">
    <property type="term" value="P:DNA replication, synthesis of primer"/>
    <property type="evidence" value="ECO:0007669"/>
    <property type="project" value="UniProtKB-UniRule"/>
</dbReference>
<accession>A0A0C1ZHD9</accession>
<comment type="domain">
    <text evidence="12">Contains an N-terminal zinc-binding domain, a central core domain that contains the primase activity, and a C-terminal DnaB-binding domain.</text>
</comment>
<keyword evidence="8 12" id="KW-0862">Zinc</keyword>
<dbReference type="CDD" id="cd03364">
    <property type="entry name" value="TOPRIM_DnaG_primases"/>
    <property type="match status" value="1"/>
</dbReference>
<dbReference type="SMART" id="SM00400">
    <property type="entry name" value="ZnF_CHCC"/>
    <property type="match status" value="1"/>
</dbReference>
<evidence type="ECO:0000256" key="7">
    <source>
        <dbReference type="ARBA" id="ARBA00022771"/>
    </source>
</evidence>
<dbReference type="InterPro" id="IPR002694">
    <property type="entry name" value="Znf_CHC2"/>
</dbReference>
<dbReference type="GO" id="GO:0000428">
    <property type="term" value="C:DNA-directed RNA polymerase complex"/>
    <property type="evidence" value="ECO:0007669"/>
    <property type="project" value="UniProtKB-KW"/>
</dbReference>
<keyword evidence="11 12" id="KW-0804">Transcription</keyword>
<feature type="zinc finger region" description="CHC2-type" evidence="12 14">
    <location>
        <begin position="39"/>
        <end position="63"/>
    </location>
</feature>
<keyword evidence="5 12" id="KW-0235">DNA replication</keyword>
<evidence type="ECO:0000259" key="16">
    <source>
        <dbReference type="PROSITE" id="PS50880"/>
    </source>
</evidence>
<evidence type="ECO:0000313" key="18">
    <source>
        <dbReference type="Proteomes" id="UP000031599"/>
    </source>
</evidence>
<keyword evidence="10 12" id="KW-0238">DNA-binding</keyword>
<dbReference type="Pfam" id="PF01807">
    <property type="entry name" value="Zn_ribbon_DnaG"/>
    <property type="match status" value="1"/>
</dbReference>
<comment type="catalytic activity">
    <reaction evidence="12">
        <text>ssDNA + n NTP = ssDNA/pppN(pN)n-1 hybrid + (n-1) diphosphate.</text>
        <dbReference type="EC" id="2.7.7.101"/>
    </reaction>
</comment>
<dbReference type="Proteomes" id="UP000031599">
    <property type="component" value="Unassembled WGS sequence"/>
</dbReference>
<dbReference type="InterPro" id="IPR006171">
    <property type="entry name" value="TOPRIM_dom"/>
</dbReference>
<evidence type="ECO:0000256" key="4">
    <source>
        <dbReference type="ARBA" id="ARBA00022695"/>
    </source>
</evidence>
<sequence length="624" mass="68669">MAAIPEQIIERIREQTDIADVVGGHVGLKRSGKQFKGLCPFHDEKSPSFYVDPVRRSFKCFGCGAWGDVFDFIQKVEGIGFLAAVRTLGARVGVAMPDQSTGDVRRAEQRERDREDAYQVNACAAELFRRVLTTEPTGEAGRAYERERGIDAATSESFRVGYAPAPEEGGWDTLVRELQSKQLSLDVAEQLGLVARSQRSGSYYDRFRGRLMFPILAPGGRVLGFSGRVLPAFAETDDGQKAPKYINSPESLLYKKSKTLFGLHAAGSNMRERERGILVEGQIDVVAMHQRGYVETVAALGTALTKQQCELLARFTDTIVLCFDGDRAGAKAAYAALPLLLEIGMDVRIAALEPGEDPDSTSAETLANLLSRPRPAILWFVDRMIAKGALRSVEAKEKALDALLPLLRHVRRPSARETYADLAADMLNVPVAKIRASIEGGRVSSHPPPGPEQRSHFSGDMQHSAAMRPVKPLPSGQASVTALLVDRPELARVAEREGVLNHVTDDRLGPIVRRTIEAAKNGEPRPSAGELLELIDPSQRQALHSLFTPDRRSPSFSDEEDPKAALQAALVLCEREVLFSERHRLEQQISQTMARGDQDRARELLAELYEIKGKLEPPSRSRPN</sequence>
<dbReference type="EC" id="2.7.7.101" evidence="12"/>
<protein>
    <recommendedName>
        <fullName evidence="12 13">DNA primase</fullName>
        <ecNumber evidence="12">2.7.7.101</ecNumber>
    </recommendedName>
</protein>
<dbReference type="PANTHER" id="PTHR30313:SF2">
    <property type="entry name" value="DNA PRIMASE"/>
    <property type="match status" value="1"/>
</dbReference>
<evidence type="ECO:0000256" key="15">
    <source>
        <dbReference type="SAM" id="MobiDB-lite"/>
    </source>
</evidence>
<dbReference type="GO" id="GO:0008270">
    <property type="term" value="F:zinc ion binding"/>
    <property type="evidence" value="ECO:0007669"/>
    <property type="project" value="UniProtKB-UniRule"/>
</dbReference>
<evidence type="ECO:0000256" key="6">
    <source>
        <dbReference type="ARBA" id="ARBA00022723"/>
    </source>
</evidence>
<dbReference type="GO" id="GO:0005737">
    <property type="term" value="C:cytoplasm"/>
    <property type="evidence" value="ECO:0007669"/>
    <property type="project" value="TreeGrafter"/>
</dbReference>
<evidence type="ECO:0000256" key="1">
    <source>
        <dbReference type="ARBA" id="ARBA00022478"/>
    </source>
</evidence>
<dbReference type="PROSITE" id="PS50880">
    <property type="entry name" value="TOPRIM"/>
    <property type="match status" value="1"/>
</dbReference>
<evidence type="ECO:0000256" key="10">
    <source>
        <dbReference type="ARBA" id="ARBA00023125"/>
    </source>
</evidence>
<proteinExistence type="inferred from homology"/>
<dbReference type="Pfam" id="PF13155">
    <property type="entry name" value="Toprim_2"/>
    <property type="match status" value="1"/>
</dbReference>
<gene>
    <name evidence="12" type="primary">dnaG</name>
    <name evidence="17" type="ORF">DB30_03626</name>
</gene>
<evidence type="ECO:0000256" key="12">
    <source>
        <dbReference type="HAMAP-Rule" id="MF_00974"/>
    </source>
</evidence>
<keyword evidence="2 12" id="KW-0639">Primosome</keyword>
<dbReference type="Pfam" id="PF08275">
    <property type="entry name" value="DNAG_N"/>
    <property type="match status" value="1"/>
</dbReference>
<evidence type="ECO:0000256" key="2">
    <source>
        <dbReference type="ARBA" id="ARBA00022515"/>
    </source>
</evidence>
<dbReference type="InterPro" id="IPR036977">
    <property type="entry name" value="DNA_primase_Znf_CHC2"/>
</dbReference>
<dbReference type="PANTHER" id="PTHR30313">
    <property type="entry name" value="DNA PRIMASE"/>
    <property type="match status" value="1"/>
</dbReference>
<dbReference type="InterPro" id="IPR006295">
    <property type="entry name" value="DNA_primase_DnaG"/>
</dbReference>
<dbReference type="Pfam" id="PF10410">
    <property type="entry name" value="DnaB_bind"/>
    <property type="match status" value="1"/>
</dbReference>
<comment type="function">
    <text evidence="12 13">RNA polymerase that catalyzes the synthesis of short RNA molecules used as primers for DNA polymerase during DNA replication.</text>
</comment>
<dbReference type="Gene3D" id="3.90.580.10">
    <property type="entry name" value="Zinc finger, CHC2-type domain"/>
    <property type="match status" value="1"/>
</dbReference>
<dbReference type="RefSeq" id="WP_146658603.1">
    <property type="nucleotide sequence ID" value="NZ_JMCC02000029.1"/>
</dbReference>
<dbReference type="SMART" id="SM00493">
    <property type="entry name" value="TOPRIM"/>
    <property type="match status" value="1"/>
</dbReference>
<dbReference type="InterPro" id="IPR030846">
    <property type="entry name" value="DnaG_bac"/>
</dbReference>
<dbReference type="GO" id="GO:0003677">
    <property type="term" value="F:DNA binding"/>
    <property type="evidence" value="ECO:0007669"/>
    <property type="project" value="UniProtKB-KW"/>
</dbReference>
<dbReference type="InterPro" id="IPR037068">
    <property type="entry name" value="DNA_primase_core_N_sf"/>
</dbReference>
<keyword evidence="9" id="KW-0460">Magnesium</keyword>
<evidence type="ECO:0000256" key="8">
    <source>
        <dbReference type="ARBA" id="ARBA00022833"/>
    </source>
</evidence>
<evidence type="ECO:0000313" key="17">
    <source>
        <dbReference type="EMBL" id="KIG17029.1"/>
    </source>
</evidence>
<dbReference type="SUPFAM" id="SSF57783">
    <property type="entry name" value="Zinc beta-ribbon"/>
    <property type="match status" value="1"/>
</dbReference>
<reference evidence="17 18" key="1">
    <citation type="submission" date="2014-12" db="EMBL/GenBank/DDBJ databases">
        <title>Genome assembly of Enhygromyxa salina DSM 15201.</title>
        <authorList>
            <person name="Sharma G."/>
            <person name="Subramanian S."/>
        </authorList>
    </citation>
    <scope>NUCLEOTIDE SEQUENCE [LARGE SCALE GENOMIC DNA]</scope>
    <source>
        <strain evidence="17 18">DSM 15201</strain>
    </source>
</reference>
<keyword evidence="3 12" id="KW-0808">Transferase</keyword>
<dbReference type="NCBIfam" id="TIGR01391">
    <property type="entry name" value="dnaG"/>
    <property type="match status" value="1"/>
</dbReference>
<dbReference type="FunFam" id="3.90.580.10:FF:000001">
    <property type="entry name" value="DNA primase"/>
    <property type="match status" value="1"/>
</dbReference>
<dbReference type="PIRSF" id="PIRSF002811">
    <property type="entry name" value="DnaG"/>
    <property type="match status" value="1"/>
</dbReference>
<comment type="cofactor">
    <cofactor evidence="12 13 14">
        <name>Zn(2+)</name>
        <dbReference type="ChEBI" id="CHEBI:29105"/>
    </cofactor>
    <text evidence="12 13 14">Binds 1 zinc ion per monomer.</text>
</comment>
<dbReference type="EMBL" id="JMCC02000029">
    <property type="protein sequence ID" value="KIG17029.1"/>
    <property type="molecule type" value="Genomic_DNA"/>
</dbReference>
<evidence type="ECO:0000256" key="3">
    <source>
        <dbReference type="ARBA" id="ARBA00022679"/>
    </source>
</evidence>
<evidence type="ECO:0000256" key="13">
    <source>
        <dbReference type="PIRNR" id="PIRNR002811"/>
    </source>
</evidence>